<sequence>MMVVAVVITLAVSENQGAGDKDRPGDEDDAGNDHHPGRGLVEPGRLFPRRGGGAAVATAGGGTAGAVGRWGCGSGVSLITRILLSPATTAKGYGDTTPD</sequence>
<gene>
    <name evidence="2" type="ORF">BZL29_5160</name>
</gene>
<dbReference type="Proteomes" id="UP000188532">
    <property type="component" value="Unassembled WGS sequence"/>
</dbReference>
<evidence type="ECO:0000313" key="3">
    <source>
        <dbReference type="Proteomes" id="UP000188532"/>
    </source>
</evidence>
<protein>
    <submittedName>
        <fullName evidence="2">Uncharacterized protein</fullName>
    </submittedName>
</protein>
<evidence type="ECO:0000313" key="2">
    <source>
        <dbReference type="EMBL" id="OOK72928.1"/>
    </source>
</evidence>
<organism evidence="2 3">
    <name type="scientific">Mycobacterium kansasii</name>
    <dbReference type="NCBI Taxonomy" id="1768"/>
    <lineage>
        <taxon>Bacteria</taxon>
        <taxon>Bacillati</taxon>
        <taxon>Actinomycetota</taxon>
        <taxon>Actinomycetes</taxon>
        <taxon>Mycobacteriales</taxon>
        <taxon>Mycobacteriaceae</taxon>
        <taxon>Mycobacterium</taxon>
    </lineage>
</organism>
<proteinExistence type="predicted"/>
<dbReference type="AlphaFoldDB" id="A0A1V3X1G1"/>
<reference evidence="2 3" key="1">
    <citation type="submission" date="2017-02" db="EMBL/GenBank/DDBJ databases">
        <title>Complete genome sequences of Mycobacterium kansasii strains isolated from rhesus macaques.</title>
        <authorList>
            <person name="Panda A."/>
            <person name="Nagaraj S."/>
            <person name="Zhao X."/>
            <person name="Tettelin H."/>
            <person name="Detolla L.J."/>
        </authorList>
    </citation>
    <scope>NUCLEOTIDE SEQUENCE [LARGE SCALE GENOMIC DNA]</scope>
    <source>
        <strain evidence="2 3">11-3469</strain>
    </source>
</reference>
<evidence type="ECO:0000256" key="1">
    <source>
        <dbReference type="SAM" id="MobiDB-lite"/>
    </source>
</evidence>
<comment type="caution">
    <text evidence="2">The sequence shown here is derived from an EMBL/GenBank/DDBJ whole genome shotgun (WGS) entry which is preliminary data.</text>
</comment>
<name>A0A1V3X1G1_MYCKA</name>
<accession>A0A1V3X1G1</accession>
<feature type="compositionally biased region" description="Gly residues" evidence="1">
    <location>
        <begin position="50"/>
        <end position="63"/>
    </location>
</feature>
<feature type="region of interest" description="Disordered" evidence="1">
    <location>
        <begin position="14"/>
        <end position="63"/>
    </location>
</feature>
<dbReference type="EMBL" id="MVBN01000005">
    <property type="protein sequence ID" value="OOK72928.1"/>
    <property type="molecule type" value="Genomic_DNA"/>
</dbReference>